<reference evidence="4 5" key="1">
    <citation type="journal article" date="2014" name="BMC Genomics">
        <title>Comparative genome sequencing reveals chemotype-specific gene clusters in the toxigenic black mold Stachybotrys.</title>
        <authorList>
            <person name="Semeiks J."/>
            <person name="Borek D."/>
            <person name="Otwinowski Z."/>
            <person name="Grishin N.V."/>
        </authorList>
    </citation>
    <scope>NUCLEOTIDE SEQUENCE [LARGE SCALE GENOMIC DNA]</scope>
    <source>
        <strain evidence="5">CBS 109288 / IBT 7711</strain>
    </source>
</reference>
<dbReference type="Proteomes" id="UP000028045">
    <property type="component" value="Unassembled WGS sequence"/>
</dbReference>
<feature type="compositionally biased region" description="Acidic residues" evidence="2">
    <location>
        <begin position="573"/>
        <end position="584"/>
    </location>
</feature>
<dbReference type="InterPro" id="IPR019337">
    <property type="entry name" value="Telomere_length_regulation_dom"/>
</dbReference>
<dbReference type="GO" id="GO:0051879">
    <property type="term" value="F:Hsp90 protein binding"/>
    <property type="evidence" value="ECO:0007669"/>
    <property type="project" value="TreeGrafter"/>
</dbReference>
<feature type="compositionally biased region" description="Polar residues" evidence="2">
    <location>
        <begin position="38"/>
        <end position="47"/>
    </location>
</feature>
<dbReference type="PANTHER" id="PTHR15830">
    <property type="entry name" value="TELOMERE LENGTH REGULATION PROTEIN TEL2 FAMILY MEMBER"/>
    <property type="match status" value="1"/>
</dbReference>
<dbReference type="InterPro" id="IPR051970">
    <property type="entry name" value="TEL2_Regulation"/>
</dbReference>
<dbReference type="OrthoDB" id="10258062at2759"/>
<evidence type="ECO:0000313" key="5">
    <source>
        <dbReference type="Proteomes" id="UP000028045"/>
    </source>
</evidence>
<feature type="compositionally biased region" description="Basic and acidic residues" evidence="2">
    <location>
        <begin position="585"/>
        <end position="595"/>
    </location>
</feature>
<proteinExistence type="inferred from homology"/>
<evidence type="ECO:0000256" key="1">
    <source>
        <dbReference type="ARBA" id="ARBA00006133"/>
    </source>
</evidence>
<dbReference type="GO" id="GO:0051083">
    <property type="term" value="P:'de novo' cotranslational protein folding"/>
    <property type="evidence" value="ECO:0007669"/>
    <property type="project" value="TreeGrafter"/>
</dbReference>
<feature type="region of interest" description="Disordered" evidence="2">
    <location>
        <begin position="533"/>
        <end position="610"/>
    </location>
</feature>
<dbReference type="FunFam" id="1.25.40.720:FF:000004">
    <property type="entry name" value="WGS project CABT00000000 data, contig 2.6"/>
    <property type="match status" value="1"/>
</dbReference>
<dbReference type="Gene3D" id="1.25.40.720">
    <property type="entry name" value="Telomere length regulation protein 2, C-terminal domain"/>
    <property type="match status" value="2"/>
</dbReference>
<evidence type="ECO:0000313" key="4">
    <source>
        <dbReference type="EMBL" id="KEY65977.1"/>
    </source>
</evidence>
<dbReference type="HOGENOM" id="CLU_005799_0_0_1"/>
<keyword evidence="5" id="KW-1185">Reference proteome</keyword>
<feature type="domain" description="Telomere length regulation protein conserved" evidence="3">
    <location>
        <begin position="614"/>
        <end position="725"/>
    </location>
</feature>
<organism evidence="4 5">
    <name type="scientific">Stachybotrys chartarum (strain CBS 109288 / IBT 7711)</name>
    <name type="common">Toxic black mold</name>
    <name type="synonym">Stilbospora chartarum</name>
    <dbReference type="NCBI Taxonomy" id="1280523"/>
    <lineage>
        <taxon>Eukaryota</taxon>
        <taxon>Fungi</taxon>
        <taxon>Dikarya</taxon>
        <taxon>Ascomycota</taxon>
        <taxon>Pezizomycotina</taxon>
        <taxon>Sordariomycetes</taxon>
        <taxon>Hypocreomycetidae</taxon>
        <taxon>Hypocreales</taxon>
        <taxon>Stachybotryaceae</taxon>
        <taxon>Stachybotrys</taxon>
    </lineage>
</organism>
<name>A0A084AKZ8_STACB</name>
<dbReference type="GO" id="GO:0005829">
    <property type="term" value="C:cytosol"/>
    <property type="evidence" value="ECO:0007669"/>
    <property type="project" value="TreeGrafter"/>
</dbReference>
<evidence type="ECO:0000256" key="2">
    <source>
        <dbReference type="SAM" id="MobiDB-lite"/>
    </source>
</evidence>
<dbReference type="PANTHER" id="PTHR15830:SF10">
    <property type="entry name" value="TELOMERE LENGTH REGULATION PROTEIN TEL2 HOMOLOG"/>
    <property type="match status" value="1"/>
</dbReference>
<dbReference type="InterPro" id="IPR038528">
    <property type="entry name" value="TEL2_C_sf"/>
</dbReference>
<comment type="similarity">
    <text evidence="1">Belongs to the TEL2 family.</text>
</comment>
<dbReference type="EMBL" id="KL648677">
    <property type="protein sequence ID" value="KEY65977.1"/>
    <property type="molecule type" value="Genomic_DNA"/>
</dbReference>
<gene>
    <name evidence="4" type="ORF">S7711_06635</name>
</gene>
<accession>A0A084AKZ8</accession>
<protein>
    <recommendedName>
        <fullName evidence="3">Telomere length regulation protein conserved domain-containing protein</fullName>
    </recommendedName>
</protein>
<dbReference type="Pfam" id="PF10193">
    <property type="entry name" value="Telomere_reg-2"/>
    <property type="match status" value="1"/>
</dbReference>
<sequence length="998" mass="108802">MDELLTPVSTKYTTSRKDSDGLLTEISSTKHQVPAPQPQKTSISSPQEALETLRSQPDYPSLSAVLRFLTRKDQDARSFDLHTPSPKSASIVQALVVDIAPNYWNLLAEGSSSHNDDDNTLKGVSPEAKLLLQCLRSLTGINAIHARVAALNQEIGNSNDTSKRPDLPMHLTLYLDLLAALLNGNESLKALWTASTKHLPDPRLVRVQSQSLLSQIAGGKLLAVAAEAAAKLGQDQLGPLTRWLANGSEFTKWIARNIATWAPSCSTDDELQFCYGLLQRGMSLGYPETLIKLVADNLLLSEPPNPSAFRRVCFHQPHLAKKILFILLDHLSDRFLNRLTLEDAAPDATVSAAAGIIQVVLDNDKSRIDHLVSWCTAPTGAGLGVGIGIRRAVLSALAVHSGNIMDVLEKSLALFGDHLYIKHAAALQQEVHAQVLLVSAGYVHRLSAIKFNMLVRSGSYLSAISNRIAATQPRTRLLGMVIGESISALVDDHTKKLDFKMEDMETDETTWLKGLVHVSDPVGPFDTLLSTTPITVPSKRLQNRPPSKAKVQKKLKPRPQTPMTTTKPRAIIEEIDSDTDDQEDHDLVPHAKTSDPEDSDDDATLVQRNKPRPPVYVRDLIAYFRDSQSYDKQKLALQTAPVLIRRKANFGTEVSAHADELAGLLVGVQDNFEMDDFADLRLQGMIALVVAQPKAMAPWFARTFFEGDYSLSQRSSVLIALGLSARELAGFDTSEYQSAAAFPSKQLPEKMQQLYLSAQEQANSRPSSSSRLKALPHNALDSISASLTSSFLAPLAAKAADANTGPDVLKLQSFTARYKSSATRKPRVRAIPNTTAALLATSFFFPLTAHFQVALRSSKPLILNPALLALYLQTVGIVIHAAGPSTLALPQLTAELWDLLLAVRIHVVGDVGAMRGWLVAMASLLEVNEGDMRSICETQGRQVVETREWVGGVFERTRGDDGGEENDVKMLAAGVLIKLGEAIEKYQALLMGDLIGFP</sequence>
<evidence type="ECO:0000259" key="3">
    <source>
        <dbReference type="Pfam" id="PF10193"/>
    </source>
</evidence>
<dbReference type="AlphaFoldDB" id="A0A084AKZ8"/>
<feature type="region of interest" description="Disordered" evidence="2">
    <location>
        <begin position="1"/>
        <end position="48"/>
    </location>
</feature>
<dbReference type="GO" id="GO:0042162">
    <property type="term" value="F:telomeric DNA binding"/>
    <property type="evidence" value="ECO:0007669"/>
    <property type="project" value="TreeGrafter"/>
</dbReference>